<gene>
    <name evidence="1" type="ORF">EXN61_19110</name>
</gene>
<evidence type="ECO:0000313" key="1">
    <source>
        <dbReference type="EMBL" id="TRB04274.1"/>
    </source>
</evidence>
<dbReference type="RefSeq" id="WP_142858451.1">
    <property type="nucleotide sequence ID" value="NZ_SGOE01000006.1"/>
</dbReference>
<comment type="caution">
    <text evidence="1">The sequence shown here is derived from an EMBL/GenBank/DDBJ whole genome shotgun (WGS) entry which is preliminary data.</text>
</comment>
<dbReference type="Proteomes" id="UP000317023">
    <property type="component" value="Unassembled WGS sequence"/>
</dbReference>
<dbReference type="Pfam" id="PF12686">
    <property type="entry name" value="DUF3800"/>
    <property type="match status" value="1"/>
</dbReference>
<protein>
    <submittedName>
        <fullName evidence="1">DUF3800 domain-containing protein</fullName>
    </submittedName>
</protein>
<dbReference type="AlphaFoldDB" id="A0A546XU72"/>
<name>A0A546XU72_AGRTU</name>
<evidence type="ECO:0000313" key="2">
    <source>
        <dbReference type="Proteomes" id="UP000317023"/>
    </source>
</evidence>
<dbReference type="InterPro" id="IPR024524">
    <property type="entry name" value="DUF3800"/>
</dbReference>
<organism evidence="1 2">
    <name type="scientific">Agrobacterium tumefaciens</name>
    <dbReference type="NCBI Taxonomy" id="358"/>
    <lineage>
        <taxon>Bacteria</taxon>
        <taxon>Pseudomonadati</taxon>
        <taxon>Pseudomonadota</taxon>
        <taxon>Alphaproteobacteria</taxon>
        <taxon>Hyphomicrobiales</taxon>
        <taxon>Rhizobiaceae</taxon>
        <taxon>Rhizobium/Agrobacterium group</taxon>
        <taxon>Agrobacterium</taxon>
        <taxon>Agrobacterium tumefaciens complex</taxon>
    </lineage>
</organism>
<accession>A0A546XU72</accession>
<sequence length="250" mass="28348">MFKIYIDDSGKSDHSPVLVLAGYLSNNVRWNKLEIEWRAILADYKMTTFHAAEAWRRAYGSGLKVPLVRDSAFVKLLNCITSHVDHAFAVSVPFEGHEHWFQAKQFPELPSLRIYNMAFYGLMTQIHQYLYKRHFDKPVELIFDEQGGESAARVLSGMEEFRRLAATGFPGLNVSTPSFRSDDDCPGLQAADMLAWLLRRDAYNAIRQVDRKQTAEALMLGEALSMPSTIKIWSDSDLRLAAESVAKAVQ</sequence>
<proteinExistence type="predicted"/>
<reference evidence="1 2" key="1">
    <citation type="journal article" date="2019" name="Appl. Microbiol. Biotechnol.">
        <title>Differential efficiency of wild type rhizogenic strains for rol gene transformation of plants.</title>
        <authorList>
            <person name="Desmet S."/>
            <person name="De Keyser E."/>
            <person name="Van Vaerenbergh J."/>
            <person name="Baeyen S."/>
            <person name="Van Huylenbroeck J."/>
            <person name="Geelen D."/>
            <person name="Dhooghe E."/>
        </authorList>
    </citation>
    <scope>NUCLEOTIDE SEQUENCE [LARGE SCALE GENOMIC DNA]</scope>
    <source>
        <strain evidence="1 2">MAFF210266</strain>
    </source>
</reference>
<dbReference type="EMBL" id="SGOE01000006">
    <property type="protein sequence ID" value="TRB04274.1"/>
    <property type="molecule type" value="Genomic_DNA"/>
</dbReference>